<name>B0Y5K7_ASPFC</name>
<proteinExistence type="predicted"/>
<dbReference type="AlphaFoldDB" id="B0Y5K7"/>
<reference evidence="1 2" key="1">
    <citation type="journal article" date="2008" name="PLoS Genet.">
        <title>Genomic islands in the pathogenic filamentous fungus Aspergillus fumigatus.</title>
        <authorList>
            <person name="Fedorova N.D."/>
            <person name="Khaldi N."/>
            <person name="Joardar V.S."/>
            <person name="Maiti R."/>
            <person name="Amedeo P."/>
            <person name="Anderson M.J."/>
            <person name="Crabtree J."/>
            <person name="Silva J.C."/>
            <person name="Badger J.H."/>
            <person name="Albarraq A."/>
            <person name="Angiuoli S."/>
            <person name="Bussey H."/>
            <person name="Bowyer P."/>
            <person name="Cotty P.J."/>
            <person name="Dyer P.S."/>
            <person name="Egan A."/>
            <person name="Galens K."/>
            <person name="Fraser-Liggett C.M."/>
            <person name="Haas B.J."/>
            <person name="Inman J.M."/>
            <person name="Kent R."/>
            <person name="Lemieux S."/>
            <person name="Malavazi I."/>
            <person name="Orvis J."/>
            <person name="Roemer T."/>
            <person name="Ronning C.M."/>
            <person name="Sundaram J.P."/>
            <person name="Sutton G."/>
            <person name="Turner G."/>
            <person name="Venter J.C."/>
            <person name="White O.R."/>
            <person name="Whitty B.R."/>
            <person name="Youngman P."/>
            <person name="Wolfe K.H."/>
            <person name="Goldman G.H."/>
            <person name="Wortman J.R."/>
            <person name="Jiang B."/>
            <person name="Denning D.W."/>
            <person name="Nierman W.C."/>
        </authorList>
    </citation>
    <scope>NUCLEOTIDE SEQUENCE [LARGE SCALE GENOMIC DNA]</scope>
    <source>
        <strain evidence="2">CBS 144.89 / FGSC A1163 / CEA10</strain>
    </source>
</reference>
<accession>B0Y5K7</accession>
<gene>
    <name evidence="1" type="ORF">AFUB_063730</name>
</gene>
<keyword evidence="2" id="KW-1185">Reference proteome</keyword>
<dbReference type="EMBL" id="DS499598">
    <property type="protein sequence ID" value="EDP50042.1"/>
    <property type="molecule type" value="Genomic_DNA"/>
</dbReference>
<organism evidence="1 2">
    <name type="scientific">Aspergillus fumigatus (strain CBS 144.89 / FGSC A1163 / CEA10)</name>
    <name type="common">Neosartorya fumigata</name>
    <dbReference type="NCBI Taxonomy" id="451804"/>
    <lineage>
        <taxon>Eukaryota</taxon>
        <taxon>Fungi</taxon>
        <taxon>Dikarya</taxon>
        <taxon>Ascomycota</taxon>
        <taxon>Pezizomycotina</taxon>
        <taxon>Eurotiomycetes</taxon>
        <taxon>Eurotiomycetidae</taxon>
        <taxon>Eurotiales</taxon>
        <taxon>Aspergillaceae</taxon>
        <taxon>Aspergillus</taxon>
        <taxon>Aspergillus subgen. Fumigati</taxon>
    </lineage>
</organism>
<evidence type="ECO:0000313" key="2">
    <source>
        <dbReference type="Proteomes" id="UP000001699"/>
    </source>
</evidence>
<dbReference type="Proteomes" id="UP000001699">
    <property type="component" value="Unassembled WGS sequence"/>
</dbReference>
<sequence length="104" mass="11365">MIATSHGKYDVEVTIGDDIEEGEARWWRAILVGDKGWRITTTYKGKTYISPCLTDFSLFPAVSFLVDMSPMPVVPMIASAVPTGATGTRTSHHRGWKAVSYAAS</sequence>
<evidence type="ECO:0000313" key="1">
    <source>
        <dbReference type="EMBL" id="EDP50042.1"/>
    </source>
</evidence>
<dbReference type="VEuPathDB" id="FungiDB:AFUB_063730"/>
<dbReference type="HOGENOM" id="CLU_2249491_0_0_1"/>
<dbReference type="OrthoDB" id="3549294at2759"/>
<protein>
    <submittedName>
        <fullName evidence="1">Uncharacterized protein</fullName>
    </submittedName>
</protein>